<dbReference type="EMBL" id="CAKKLH010000112">
    <property type="protein sequence ID" value="CAH0103691.1"/>
    <property type="molecule type" value="Genomic_DNA"/>
</dbReference>
<evidence type="ECO:0000313" key="2">
    <source>
        <dbReference type="Proteomes" id="UP000789390"/>
    </source>
</evidence>
<sequence>MEEMMSYVSVRMKTILIVILYGGGPLRKIGTNQLTRLKLYRNPSAMTFRFITTFRAQFSSSTHRSALVNPVNLNKVFPCMTENHKSLSYFESTRKINFHSRSTRSLRITGTSKRKFDHFVRIIYFSNRRGLFPMLRKFSIASPWSLKLSSSDSSHFYRGSIDDLCHLLLCSSFRCFQINSIIEGKE</sequence>
<reference evidence="1" key="1">
    <citation type="submission" date="2021-11" db="EMBL/GenBank/DDBJ databases">
        <authorList>
            <person name="Schell T."/>
        </authorList>
    </citation>
    <scope>NUCLEOTIDE SEQUENCE</scope>
    <source>
        <strain evidence="1">M5</strain>
    </source>
</reference>
<proteinExistence type="predicted"/>
<evidence type="ECO:0000313" key="1">
    <source>
        <dbReference type="EMBL" id="CAH0103691.1"/>
    </source>
</evidence>
<accession>A0A8J2RVA2</accession>
<organism evidence="1 2">
    <name type="scientific">Daphnia galeata</name>
    <dbReference type="NCBI Taxonomy" id="27404"/>
    <lineage>
        <taxon>Eukaryota</taxon>
        <taxon>Metazoa</taxon>
        <taxon>Ecdysozoa</taxon>
        <taxon>Arthropoda</taxon>
        <taxon>Crustacea</taxon>
        <taxon>Branchiopoda</taxon>
        <taxon>Diplostraca</taxon>
        <taxon>Cladocera</taxon>
        <taxon>Anomopoda</taxon>
        <taxon>Daphniidae</taxon>
        <taxon>Daphnia</taxon>
    </lineage>
</organism>
<protein>
    <submittedName>
        <fullName evidence="1">Uncharacterized protein</fullName>
    </submittedName>
</protein>
<name>A0A8J2RVA2_9CRUS</name>
<comment type="caution">
    <text evidence="1">The sequence shown here is derived from an EMBL/GenBank/DDBJ whole genome shotgun (WGS) entry which is preliminary data.</text>
</comment>
<dbReference type="AlphaFoldDB" id="A0A8J2RVA2"/>
<gene>
    <name evidence="1" type="ORF">DGAL_LOCUS6274</name>
</gene>
<keyword evidence="2" id="KW-1185">Reference proteome</keyword>
<dbReference type="Proteomes" id="UP000789390">
    <property type="component" value="Unassembled WGS sequence"/>
</dbReference>